<evidence type="ECO:0000313" key="1">
    <source>
        <dbReference type="EMBL" id="MFM0106993.1"/>
    </source>
</evidence>
<accession>A0ACC7NKJ2</accession>
<proteinExistence type="predicted"/>
<comment type="caution">
    <text evidence="1">The sequence shown here is derived from an EMBL/GenBank/DDBJ whole genome shotgun (WGS) entry which is preliminary data.</text>
</comment>
<protein>
    <submittedName>
        <fullName evidence="1">SDR family oxidoreductase</fullName>
    </submittedName>
</protein>
<reference evidence="1 2" key="1">
    <citation type="journal article" date="2024" name="Chem. Sci.">
        <title>Discovery of megapolipeptins by genome mining of a Burkholderiales bacteria collection.</title>
        <authorList>
            <person name="Paulo B.S."/>
            <person name="Recchia M.J.J."/>
            <person name="Lee S."/>
            <person name="Fergusson C.H."/>
            <person name="Romanowski S.B."/>
            <person name="Hernandez A."/>
            <person name="Krull N."/>
            <person name="Liu D.Y."/>
            <person name="Cavanagh H."/>
            <person name="Bos A."/>
            <person name="Gray C.A."/>
            <person name="Murphy B.T."/>
            <person name="Linington R.G."/>
            <person name="Eustaquio A.S."/>
        </authorList>
    </citation>
    <scope>NUCLEOTIDE SEQUENCE [LARGE SCALE GENOMIC DNA]</scope>
    <source>
        <strain evidence="1 2">RL18-126-BIB-B</strain>
    </source>
</reference>
<evidence type="ECO:0000313" key="2">
    <source>
        <dbReference type="Proteomes" id="UP001629235"/>
    </source>
</evidence>
<name>A0ACC7NKJ2_9BURK</name>
<dbReference type="Proteomes" id="UP001629235">
    <property type="component" value="Unassembled WGS sequence"/>
</dbReference>
<keyword evidence="2" id="KW-1185">Reference proteome</keyword>
<dbReference type="EMBL" id="JAQQDW010000068">
    <property type="protein sequence ID" value="MFM0106993.1"/>
    <property type="molecule type" value="Genomic_DNA"/>
</dbReference>
<gene>
    <name evidence="1" type="ORF">PQR01_26775</name>
</gene>
<organism evidence="1 2">
    <name type="scientific">Paraburkholderia rhynchosiae</name>
    <dbReference type="NCBI Taxonomy" id="487049"/>
    <lineage>
        <taxon>Bacteria</taxon>
        <taxon>Pseudomonadati</taxon>
        <taxon>Pseudomonadota</taxon>
        <taxon>Betaproteobacteria</taxon>
        <taxon>Burkholderiales</taxon>
        <taxon>Burkholderiaceae</taxon>
        <taxon>Paraburkholderia</taxon>
    </lineage>
</organism>
<sequence>MPVSGADRTPFHHRGVWPAVEAQHAFAASTPAGRFGSAEEMATVVAFLASDDSSYVAGHALLADAGYSVA</sequence>